<dbReference type="EMBL" id="JBBPBN010000022">
    <property type="protein sequence ID" value="KAK9011959.1"/>
    <property type="molecule type" value="Genomic_DNA"/>
</dbReference>
<dbReference type="Proteomes" id="UP001396334">
    <property type="component" value="Unassembled WGS sequence"/>
</dbReference>
<keyword evidence="2" id="KW-1185">Reference proteome</keyword>
<reference evidence="1 2" key="1">
    <citation type="journal article" date="2024" name="G3 (Bethesda)">
        <title>Genome assembly of Hibiscus sabdariffa L. provides insights into metabolisms of medicinal natural products.</title>
        <authorList>
            <person name="Kim T."/>
        </authorList>
    </citation>
    <scope>NUCLEOTIDE SEQUENCE [LARGE SCALE GENOMIC DNA]</scope>
    <source>
        <strain evidence="1">TK-2024</strain>
        <tissue evidence="1">Old leaves</tissue>
    </source>
</reference>
<evidence type="ECO:0000313" key="1">
    <source>
        <dbReference type="EMBL" id="KAK9011959.1"/>
    </source>
</evidence>
<sequence length="93" mass="10599">MVAIRDHLHRELSFLCSSLASSYFVAVRFPYSVVVSSVCHRGENLAPRLRRLLERQLTSNLYTELQEEAPDHARLCNSYLEQGFRTVVGVSSD</sequence>
<comment type="caution">
    <text evidence="1">The sequence shown here is derived from an EMBL/GenBank/DDBJ whole genome shotgun (WGS) entry which is preliminary data.</text>
</comment>
<evidence type="ECO:0000313" key="2">
    <source>
        <dbReference type="Proteomes" id="UP001396334"/>
    </source>
</evidence>
<proteinExistence type="predicted"/>
<accession>A0ABR2RGK0</accession>
<protein>
    <submittedName>
        <fullName evidence="1">Uncharacterized protein</fullName>
    </submittedName>
</protein>
<organism evidence="1 2">
    <name type="scientific">Hibiscus sabdariffa</name>
    <name type="common">roselle</name>
    <dbReference type="NCBI Taxonomy" id="183260"/>
    <lineage>
        <taxon>Eukaryota</taxon>
        <taxon>Viridiplantae</taxon>
        <taxon>Streptophyta</taxon>
        <taxon>Embryophyta</taxon>
        <taxon>Tracheophyta</taxon>
        <taxon>Spermatophyta</taxon>
        <taxon>Magnoliopsida</taxon>
        <taxon>eudicotyledons</taxon>
        <taxon>Gunneridae</taxon>
        <taxon>Pentapetalae</taxon>
        <taxon>rosids</taxon>
        <taxon>malvids</taxon>
        <taxon>Malvales</taxon>
        <taxon>Malvaceae</taxon>
        <taxon>Malvoideae</taxon>
        <taxon>Hibiscus</taxon>
    </lineage>
</organism>
<gene>
    <name evidence="1" type="ORF">V6N11_040030</name>
</gene>
<name>A0ABR2RGK0_9ROSI</name>